<gene>
    <name evidence="1" type="ORF">XELAEV_18012337mg</name>
</gene>
<dbReference type="PANTHER" id="PTHR21301:SF12">
    <property type="match status" value="1"/>
</dbReference>
<reference evidence="2" key="1">
    <citation type="journal article" date="2016" name="Nature">
        <title>Genome evolution in the allotetraploid frog Xenopus laevis.</title>
        <authorList>
            <person name="Session A.M."/>
            <person name="Uno Y."/>
            <person name="Kwon T."/>
            <person name="Chapman J.A."/>
            <person name="Toyoda A."/>
            <person name="Takahashi S."/>
            <person name="Fukui A."/>
            <person name="Hikosaka A."/>
            <person name="Suzuki A."/>
            <person name="Kondo M."/>
            <person name="van Heeringen S.J."/>
            <person name="Quigley I."/>
            <person name="Heinz S."/>
            <person name="Ogino H."/>
            <person name="Ochi H."/>
            <person name="Hellsten U."/>
            <person name="Lyons J.B."/>
            <person name="Simakov O."/>
            <person name="Putnam N."/>
            <person name="Stites J."/>
            <person name="Kuroki Y."/>
            <person name="Tanaka T."/>
            <person name="Michiue T."/>
            <person name="Watanabe M."/>
            <person name="Bogdanovic O."/>
            <person name="Lister R."/>
            <person name="Georgiou G."/>
            <person name="Paranjpe S.S."/>
            <person name="van Kruijsbergen I."/>
            <person name="Shu S."/>
            <person name="Carlson J."/>
            <person name="Kinoshita T."/>
            <person name="Ohta Y."/>
            <person name="Mawaribuchi S."/>
            <person name="Jenkins J."/>
            <person name="Grimwood J."/>
            <person name="Schmutz J."/>
            <person name="Mitros T."/>
            <person name="Mozaffari S.V."/>
            <person name="Suzuki Y."/>
            <person name="Haramoto Y."/>
            <person name="Yamamoto T.S."/>
            <person name="Takagi C."/>
            <person name="Heald R."/>
            <person name="Miller K."/>
            <person name="Haudenschild C."/>
            <person name="Kitzman J."/>
            <person name="Nakayama T."/>
            <person name="Izutsu Y."/>
            <person name="Robert J."/>
            <person name="Fortriede J."/>
            <person name="Burns K."/>
            <person name="Lotay V."/>
            <person name="Karimi K."/>
            <person name="Yasuoka Y."/>
            <person name="Dichmann D.S."/>
            <person name="Flajnik M.F."/>
            <person name="Houston D.W."/>
            <person name="Shendure J."/>
            <person name="DuPasquier L."/>
            <person name="Vize P.D."/>
            <person name="Zorn A.M."/>
            <person name="Ito M."/>
            <person name="Marcotte E.M."/>
            <person name="Wallingford J.B."/>
            <person name="Ito Y."/>
            <person name="Asashima M."/>
            <person name="Ueno N."/>
            <person name="Matsuda Y."/>
            <person name="Veenstra G.J."/>
            <person name="Fujiyama A."/>
            <person name="Harland R.M."/>
            <person name="Taira M."/>
            <person name="Rokhsar D.S."/>
        </authorList>
    </citation>
    <scope>NUCLEOTIDE SEQUENCE [LARGE SCALE GENOMIC DNA]</scope>
    <source>
        <strain evidence="2">J</strain>
    </source>
</reference>
<proteinExistence type="predicted"/>
<dbReference type="Gene3D" id="3.40.1440.10">
    <property type="entry name" value="GIY-YIG endonuclease"/>
    <property type="match status" value="1"/>
</dbReference>
<evidence type="ECO:0000313" key="2">
    <source>
        <dbReference type="Proteomes" id="UP000694892"/>
    </source>
</evidence>
<sequence>MLTKADLLQPTARQPTFFGTPRAGTFPYLSCGCCNSIIEGDCVNHPSNGYAIKLHHFATCTTNGVIYLLKCPCGKAYVGKTKREVRTRIGEQKRVISNCDLEKEKYVTPVSRHFLLHGHNSNQLRWMVLQVVSEPTRGGDFDRMLLQKEVMWIDKLNSMAPVGLNEDLSYSCFF</sequence>
<dbReference type="PANTHER" id="PTHR21301">
    <property type="entry name" value="REVERSE TRANSCRIPTASE"/>
    <property type="match status" value="1"/>
</dbReference>
<accession>A0A974HY57</accession>
<dbReference type="AlphaFoldDB" id="A0A974HY57"/>
<evidence type="ECO:0000313" key="1">
    <source>
        <dbReference type="EMBL" id="OCT94654.1"/>
    </source>
</evidence>
<organism evidence="1 2">
    <name type="scientific">Xenopus laevis</name>
    <name type="common">African clawed frog</name>
    <dbReference type="NCBI Taxonomy" id="8355"/>
    <lineage>
        <taxon>Eukaryota</taxon>
        <taxon>Metazoa</taxon>
        <taxon>Chordata</taxon>
        <taxon>Craniata</taxon>
        <taxon>Vertebrata</taxon>
        <taxon>Euteleostomi</taxon>
        <taxon>Amphibia</taxon>
        <taxon>Batrachia</taxon>
        <taxon>Anura</taxon>
        <taxon>Pipoidea</taxon>
        <taxon>Pipidae</taxon>
        <taxon>Xenopodinae</taxon>
        <taxon>Xenopus</taxon>
        <taxon>Xenopus</taxon>
    </lineage>
</organism>
<dbReference type="InterPro" id="IPR035901">
    <property type="entry name" value="GIY-YIG_endonuc_sf"/>
</dbReference>
<evidence type="ECO:0008006" key="3">
    <source>
        <dbReference type="Google" id="ProtNLM"/>
    </source>
</evidence>
<dbReference type="PROSITE" id="PS51257">
    <property type="entry name" value="PROKAR_LIPOPROTEIN"/>
    <property type="match status" value="1"/>
</dbReference>
<dbReference type="CDD" id="cd10442">
    <property type="entry name" value="GIY-YIG_PLEs"/>
    <property type="match status" value="1"/>
</dbReference>
<dbReference type="Proteomes" id="UP000694892">
    <property type="component" value="Chromosome 2L"/>
</dbReference>
<name>A0A974HY57_XENLA</name>
<protein>
    <recommendedName>
        <fullName evidence="3">GIY-YIG domain-containing protein</fullName>
    </recommendedName>
</protein>
<dbReference type="EMBL" id="CM004468">
    <property type="protein sequence ID" value="OCT94654.1"/>
    <property type="molecule type" value="Genomic_DNA"/>
</dbReference>